<dbReference type="Proteomes" id="UP000095287">
    <property type="component" value="Unplaced"/>
</dbReference>
<evidence type="ECO:0000313" key="3">
    <source>
        <dbReference type="Proteomes" id="UP000095287"/>
    </source>
</evidence>
<keyword evidence="3" id="KW-1185">Reference proteome</keyword>
<proteinExistence type="predicted"/>
<reference evidence="4" key="1">
    <citation type="submission" date="2016-11" db="UniProtKB">
        <authorList>
            <consortium name="WormBaseParasite"/>
        </authorList>
    </citation>
    <scope>IDENTIFICATION</scope>
</reference>
<keyword evidence="2" id="KW-0732">Signal</keyword>
<feature type="signal peptide" evidence="2">
    <location>
        <begin position="1"/>
        <end position="17"/>
    </location>
</feature>
<feature type="region of interest" description="Disordered" evidence="1">
    <location>
        <begin position="139"/>
        <end position="211"/>
    </location>
</feature>
<organism evidence="3 4">
    <name type="scientific">Steinernema glaseri</name>
    <dbReference type="NCBI Taxonomy" id="37863"/>
    <lineage>
        <taxon>Eukaryota</taxon>
        <taxon>Metazoa</taxon>
        <taxon>Ecdysozoa</taxon>
        <taxon>Nematoda</taxon>
        <taxon>Chromadorea</taxon>
        <taxon>Rhabditida</taxon>
        <taxon>Tylenchina</taxon>
        <taxon>Panagrolaimomorpha</taxon>
        <taxon>Strongyloidoidea</taxon>
        <taxon>Steinernematidae</taxon>
        <taxon>Steinernema</taxon>
    </lineage>
</organism>
<protein>
    <submittedName>
        <fullName evidence="4">Secreted protein</fullName>
    </submittedName>
</protein>
<evidence type="ECO:0000313" key="4">
    <source>
        <dbReference type="WBParaSite" id="L893_g32937.t1"/>
    </source>
</evidence>
<accession>A0A1I8A526</accession>
<feature type="compositionally biased region" description="Pro residues" evidence="1">
    <location>
        <begin position="199"/>
        <end position="211"/>
    </location>
</feature>
<dbReference type="WBParaSite" id="L893_g32937.t1">
    <property type="protein sequence ID" value="L893_g32937.t1"/>
    <property type="gene ID" value="L893_g32937"/>
</dbReference>
<evidence type="ECO:0000256" key="1">
    <source>
        <dbReference type="SAM" id="MobiDB-lite"/>
    </source>
</evidence>
<feature type="compositionally biased region" description="Basic and acidic residues" evidence="1">
    <location>
        <begin position="139"/>
        <end position="149"/>
    </location>
</feature>
<feature type="chain" id="PRO_5009314283" evidence="2">
    <location>
        <begin position="18"/>
        <end position="211"/>
    </location>
</feature>
<evidence type="ECO:0000256" key="2">
    <source>
        <dbReference type="SAM" id="SignalP"/>
    </source>
</evidence>
<feature type="compositionally biased region" description="Basic and acidic residues" evidence="1">
    <location>
        <begin position="188"/>
        <end position="198"/>
    </location>
</feature>
<sequence>MFSNVVLLLIGATGIYCTIPSNTSVFHLVQSDAFELFTVPDIRDELEPQRFMQFYTITQVFQSDDGGPIDVLLLRLSPYHRRCYLYTNVVEIDGVKGYTYEQVFEMHRGESGRVTIEVVVDNFPERYTMYAVARKVNRVCEEDTERSPGDPDYPWTNDDPTDGAPEDPLNPPLEDPVPETPSMGNGPSEDHSEEHDAPVEPPLDDAPPVMP</sequence>
<name>A0A1I8A526_9BILA</name>
<dbReference type="AlphaFoldDB" id="A0A1I8A526"/>
<feature type="compositionally biased region" description="Pro residues" evidence="1">
    <location>
        <begin position="168"/>
        <end position="179"/>
    </location>
</feature>